<feature type="domain" description="PDZ" evidence="4">
    <location>
        <begin position="82"/>
        <end position="178"/>
    </location>
</feature>
<dbReference type="PANTHER" id="PTHR23119">
    <property type="entry name" value="DISCS LARGE"/>
    <property type="match status" value="1"/>
</dbReference>
<comment type="subcellular location">
    <subcellularLocation>
        <location evidence="1">Membrane</location>
    </subcellularLocation>
</comment>
<proteinExistence type="predicted"/>
<feature type="domain" description="PDZ" evidence="4">
    <location>
        <begin position="33"/>
        <end position="74"/>
    </location>
</feature>
<dbReference type="Pfam" id="PF00595">
    <property type="entry name" value="PDZ"/>
    <property type="match status" value="2"/>
</dbReference>
<comment type="caution">
    <text evidence="5">The sequence shown here is derived from an EMBL/GenBank/DDBJ whole genome shotgun (WGS) entry which is preliminary data.</text>
</comment>
<gene>
    <name evidence="5" type="ORF">BaRGS_00022282</name>
</gene>
<name>A0ABD0KHE2_9CAEN</name>
<feature type="compositionally biased region" description="Basic and acidic residues" evidence="3">
    <location>
        <begin position="184"/>
        <end position="194"/>
    </location>
</feature>
<evidence type="ECO:0000256" key="1">
    <source>
        <dbReference type="ARBA" id="ARBA00004370"/>
    </source>
</evidence>
<dbReference type="InterPro" id="IPR050614">
    <property type="entry name" value="Synaptic_Scaffolding_LAP-MAGUK"/>
</dbReference>
<accession>A0ABD0KHE2</accession>
<evidence type="ECO:0000256" key="3">
    <source>
        <dbReference type="SAM" id="MobiDB-lite"/>
    </source>
</evidence>
<dbReference type="Gene3D" id="6.20.370.60">
    <property type="match status" value="1"/>
</dbReference>
<feature type="compositionally biased region" description="Pro residues" evidence="3">
    <location>
        <begin position="203"/>
        <end position="219"/>
    </location>
</feature>
<evidence type="ECO:0000313" key="5">
    <source>
        <dbReference type="EMBL" id="KAK7486481.1"/>
    </source>
</evidence>
<feature type="region of interest" description="Disordered" evidence="3">
    <location>
        <begin position="181"/>
        <end position="236"/>
    </location>
</feature>
<dbReference type="AlphaFoldDB" id="A0ABD0KHE2"/>
<dbReference type="PANTHER" id="PTHR23119:SF51">
    <property type="entry name" value="DISKS LARGE 1 TUMOR SUPPRESSOR PROTEIN"/>
    <property type="match status" value="1"/>
</dbReference>
<dbReference type="Proteomes" id="UP001519460">
    <property type="component" value="Unassembled WGS sequence"/>
</dbReference>
<dbReference type="InterPro" id="IPR001478">
    <property type="entry name" value="PDZ"/>
</dbReference>
<dbReference type="FunFam" id="2.30.42.10:FF:000004">
    <property type="entry name" value="Disks large homolog 4 isoform 2"/>
    <property type="match status" value="1"/>
</dbReference>
<dbReference type="InterPro" id="IPR036034">
    <property type="entry name" value="PDZ_sf"/>
</dbReference>
<dbReference type="CDD" id="cd06724">
    <property type="entry name" value="PDZ2_Dlg1-2-4-like"/>
    <property type="match status" value="1"/>
</dbReference>
<dbReference type="PROSITE" id="PS50106">
    <property type="entry name" value="PDZ"/>
    <property type="match status" value="2"/>
</dbReference>
<evidence type="ECO:0000259" key="4">
    <source>
        <dbReference type="PROSITE" id="PS50106"/>
    </source>
</evidence>
<dbReference type="SUPFAM" id="SSF50156">
    <property type="entry name" value="PDZ domain-like"/>
    <property type="match status" value="2"/>
</dbReference>
<keyword evidence="6" id="KW-1185">Reference proteome</keyword>
<dbReference type="EMBL" id="JACVVK020000178">
    <property type="protein sequence ID" value="KAK7486481.1"/>
    <property type="molecule type" value="Genomic_DNA"/>
</dbReference>
<sequence>MSERWQRPQPQRRLGGPRQSAGRMSILYEIRIIRLNDIIVKVGDEDVSNTTHTAAVEALKKSGSKVFLYVKRLKAPSENVMEIELVKGNKGLGFSIAGGKGNQHIPGDNGIFVTKIIEGGAAEQDGRLAVMDRLMAVSDIALWIIVNEHNLEDVTHEEAVAALKSTSDVVHLTIAKPSYLPDISSHEDESDHVPQHSHMTAAAPPPMSTFRPPTPPPPKASAESDSEEPSRRSASFREVQPIVAFVAYSRRFR</sequence>
<dbReference type="GO" id="GO:0016020">
    <property type="term" value="C:membrane"/>
    <property type="evidence" value="ECO:0007669"/>
    <property type="project" value="UniProtKB-SubCell"/>
</dbReference>
<evidence type="ECO:0000256" key="2">
    <source>
        <dbReference type="ARBA" id="ARBA00023136"/>
    </source>
</evidence>
<protein>
    <recommendedName>
        <fullName evidence="4">PDZ domain-containing protein</fullName>
    </recommendedName>
</protein>
<organism evidence="5 6">
    <name type="scientific">Batillaria attramentaria</name>
    <dbReference type="NCBI Taxonomy" id="370345"/>
    <lineage>
        <taxon>Eukaryota</taxon>
        <taxon>Metazoa</taxon>
        <taxon>Spiralia</taxon>
        <taxon>Lophotrochozoa</taxon>
        <taxon>Mollusca</taxon>
        <taxon>Gastropoda</taxon>
        <taxon>Caenogastropoda</taxon>
        <taxon>Sorbeoconcha</taxon>
        <taxon>Cerithioidea</taxon>
        <taxon>Batillariidae</taxon>
        <taxon>Batillaria</taxon>
    </lineage>
</organism>
<dbReference type="SMART" id="SM00228">
    <property type="entry name" value="PDZ"/>
    <property type="match status" value="2"/>
</dbReference>
<evidence type="ECO:0000313" key="6">
    <source>
        <dbReference type="Proteomes" id="UP001519460"/>
    </source>
</evidence>
<dbReference type="Gene3D" id="2.30.42.10">
    <property type="match status" value="1"/>
</dbReference>
<keyword evidence="2" id="KW-0472">Membrane</keyword>
<reference evidence="5 6" key="1">
    <citation type="journal article" date="2023" name="Sci. Data">
        <title>Genome assembly of the Korean intertidal mud-creeper Batillaria attramentaria.</title>
        <authorList>
            <person name="Patra A.K."/>
            <person name="Ho P.T."/>
            <person name="Jun S."/>
            <person name="Lee S.J."/>
            <person name="Kim Y."/>
            <person name="Won Y.J."/>
        </authorList>
    </citation>
    <scope>NUCLEOTIDE SEQUENCE [LARGE SCALE GENOMIC DNA]</scope>
    <source>
        <strain evidence="5">Wonlab-2016</strain>
    </source>
</reference>